<dbReference type="EMBL" id="BQKM01000013">
    <property type="protein sequence ID" value="GJN54826.1"/>
    <property type="molecule type" value="Genomic_DNA"/>
</dbReference>
<evidence type="ECO:0008006" key="6">
    <source>
        <dbReference type="Google" id="ProtNLM"/>
    </source>
</evidence>
<evidence type="ECO:0000256" key="1">
    <source>
        <dbReference type="SAM" id="MobiDB-lite"/>
    </source>
</evidence>
<evidence type="ECO:0000313" key="3">
    <source>
        <dbReference type="EMBL" id="GJN54826.1"/>
    </source>
</evidence>
<proteinExistence type="predicted"/>
<sequence length="110" mass="11630">MHGQPSALDIQMTLQGRLPGCEVSVAFEGDDRFALHILNGATGEAFSVPGLPLAEYGSRRRLAKLGKQIFEDMVLLKAGVPIGRIHRQGTAIASTSDPRVPPGSAPARQG</sequence>
<dbReference type="AlphaFoldDB" id="A0A6J4E8Q5"/>
<accession>A0A6J4E8Q5</accession>
<evidence type="ECO:0000313" key="5">
    <source>
        <dbReference type="Proteomes" id="UP001054892"/>
    </source>
</evidence>
<keyword evidence="5" id="KW-1185">Reference proteome</keyword>
<evidence type="ECO:0000313" key="2">
    <source>
        <dbReference type="EMBL" id="BCG25344.1"/>
    </source>
</evidence>
<protein>
    <recommendedName>
        <fullName evidence="6">DUF3509 domain-containing protein</fullName>
    </recommendedName>
</protein>
<dbReference type="Proteomes" id="UP000509383">
    <property type="component" value="Chromosome"/>
</dbReference>
<dbReference type="RefSeq" id="WP_173177269.1">
    <property type="nucleotide sequence ID" value="NZ_AP023189.1"/>
</dbReference>
<feature type="region of interest" description="Disordered" evidence="1">
    <location>
        <begin position="89"/>
        <end position="110"/>
    </location>
</feature>
<gene>
    <name evidence="2" type="ORF">TUM18999_35350</name>
    <name evidence="3" type="ORF">TUM20286_45780</name>
</gene>
<evidence type="ECO:0000313" key="4">
    <source>
        <dbReference type="Proteomes" id="UP000509383"/>
    </source>
</evidence>
<dbReference type="EMBL" id="AP023189">
    <property type="protein sequence ID" value="BCG25344.1"/>
    <property type="molecule type" value="Genomic_DNA"/>
</dbReference>
<organism evidence="2 4">
    <name type="scientific">Pseudomonas tohonis</name>
    <dbReference type="NCBI Taxonomy" id="2725477"/>
    <lineage>
        <taxon>Bacteria</taxon>
        <taxon>Pseudomonadati</taxon>
        <taxon>Pseudomonadota</taxon>
        <taxon>Gammaproteobacteria</taxon>
        <taxon>Pseudomonadales</taxon>
        <taxon>Pseudomonadaceae</taxon>
        <taxon>Pseudomonas</taxon>
    </lineage>
</organism>
<dbReference type="Proteomes" id="UP001054892">
    <property type="component" value="Unassembled WGS sequence"/>
</dbReference>
<dbReference type="KEGG" id="ptw:TUM18999_35350"/>
<reference evidence="2 4" key="1">
    <citation type="submission" date="2020-05" db="EMBL/GenBank/DDBJ databases">
        <title>Characterization of novel class B3 metallo-beta-lactamase from novel Pseudomonas species.</title>
        <authorList>
            <person name="Yamada K."/>
            <person name="Aoki K."/>
            <person name="Ishii Y."/>
        </authorList>
    </citation>
    <scope>NUCLEOTIDE SEQUENCE [LARGE SCALE GENOMIC DNA]</scope>
    <source>
        <strain evidence="2 4">TUM18999</strain>
        <strain evidence="3 5">TUM20286</strain>
    </source>
</reference>
<name>A0A6J4E8Q5_9PSED</name>